<dbReference type="GeneID" id="54586346"/>
<dbReference type="AlphaFoldDB" id="A0A6A6IQB6"/>
<feature type="compositionally biased region" description="Pro residues" evidence="1">
    <location>
        <begin position="1"/>
        <end position="10"/>
    </location>
</feature>
<accession>A0A6A6IQB6</accession>
<protein>
    <submittedName>
        <fullName evidence="2">Uncharacterized protein</fullName>
    </submittedName>
</protein>
<proteinExistence type="predicted"/>
<sequence length="103" mass="11517">MCIRRNPPPQQQQQQQQQQHSLSALAPRSQRTTNAQNRPRPPGSPTAAAPSCTVDPSAERGSGARDRRSQARMRTDRMRAFGQKDAFTLRMPTAHPVFGVLQR</sequence>
<gene>
    <name evidence="2" type="ORF">BU26DRAFT_562319</name>
</gene>
<evidence type="ECO:0000256" key="1">
    <source>
        <dbReference type="SAM" id="MobiDB-lite"/>
    </source>
</evidence>
<name>A0A6A6IQB6_9PLEO</name>
<organism evidence="2 3">
    <name type="scientific">Trematosphaeria pertusa</name>
    <dbReference type="NCBI Taxonomy" id="390896"/>
    <lineage>
        <taxon>Eukaryota</taxon>
        <taxon>Fungi</taxon>
        <taxon>Dikarya</taxon>
        <taxon>Ascomycota</taxon>
        <taxon>Pezizomycotina</taxon>
        <taxon>Dothideomycetes</taxon>
        <taxon>Pleosporomycetidae</taxon>
        <taxon>Pleosporales</taxon>
        <taxon>Massarineae</taxon>
        <taxon>Trematosphaeriaceae</taxon>
        <taxon>Trematosphaeria</taxon>
    </lineage>
</organism>
<dbReference type="EMBL" id="ML987192">
    <property type="protein sequence ID" value="KAF2252586.1"/>
    <property type="molecule type" value="Genomic_DNA"/>
</dbReference>
<keyword evidence="3" id="KW-1185">Reference proteome</keyword>
<dbReference type="Proteomes" id="UP000800094">
    <property type="component" value="Unassembled WGS sequence"/>
</dbReference>
<evidence type="ECO:0000313" key="3">
    <source>
        <dbReference type="Proteomes" id="UP000800094"/>
    </source>
</evidence>
<reference evidence="2" key="1">
    <citation type="journal article" date="2020" name="Stud. Mycol.">
        <title>101 Dothideomycetes genomes: a test case for predicting lifestyles and emergence of pathogens.</title>
        <authorList>
            <person name="Haridas S."/>
            <person name="Albert R."/>
            <person name="Binder M."/>
            <person name="Bloem J."/>
            <person name="Labutti K."/>
            <person name="Salamov A."/>
            <person name="Andreopoulos B."/>
            <person name="Baker S."/>
            <person name="Barry K."/>
            <person name="Bills G."/>
            <person name="Bluhm B."/>
            <person name="Cannon C."/>
            <person name="Castanera R."/>
            <person name="Culley D."/>
            <person name="Daum C."/>
            <person name="Ezra D."/>
            <person name="Gonzalez J."/>
            <person name="Henrissat B."/>
            <person name="Kuo A."/>
            <person name="Liang C."/>
            <person name="Lipzen A."/>
            <person name="Lutzoni F."/>
            <person name="Magnuson J."/>
            <person name="Mondo S."/>
            <person name="Nolan M."/>
            <person name="Ohm R."/>
            <person name="Pangilinan J."/>
            <person name="Park H.-J."/>
            <person name="Ramirez L."/>
            <person name="Alfaro M."/>
            <person name="Sun H."/>
            <person name="Tritt A."/>
            <person name="Yoshinaga Y."/>
            <person name="Zwiers L.-H."/>
            <person name="Turgeon B."/>
            <person name="Goodwin S."/>
            <person name="Spatafora J."/>
            <person name="Crous P."/>
            <person name="Grigoriev I."/>
        </authorList>
    </citation>
    <scope>NUCLEOTIDE SEQUENCE</scope>
    <source>
        <strain evidence="2">CBS 122368</strain>
    </source>
</reference>
<evidence type="ECO:0000313" key="2">
    <source>
        <dbReference type="EMBL" id="KAF2252586.1"/>
    </source>
</evidence>
<feature type="compositionally biased region" description="Basic and acidic residues" evidence="1">
    <location>
        <begin position="62"/>
        <end position="77"/>
    </location>
</feature>
<dbReference type="RefSeq" id="XP_033687590.1">
    <property type="nucleotide sequence ID" value="XM_033833016.1"/>
</dbReference>
<feature type="region of interest" description="Disordered" evidence="1">
    <location>
        <begin position="1"/>
        <end position="77"/>
    </location>
</feature>